<dbReference type="InterPro" id="IPR003738">
    <property type="entry name" value="SRAP"/>
</dbReference>
<dbReference type="InterPro" id="IPR036590">
    <property type="entry name" value="SRAP-like"/>
</dbReference>
<dbReference type="Pfam" id="PF02586">
    <property type="entry name" value="SRAP"/>
    <property type="match status" value="1"/>
</dbReference>
<dbReference type="GO" id="GO:0106300">
    <property type="term" value="P:protein-DNA covalent cross-linking repair"/>
    <property type="evidence" value="ECO:0007669"/>
    <property type="project" value="InterPro"/>
</dbReference>
<dbReference type="STRING" id="1515612.SKP52_00695"/>
<sequence length="172" mass="19348">MESPTPFDSDAPLGSRRAIIRRNPDDASEIEMVEATWGSNPRFSDGIAYRFVRSEGQTFPSHRCLIPASEFHMMVGDKRYRVTLDGGNHFYLAGVWEPAMCEWPLCYRVVTVDANPEVARYQDRHGAIIHRSQVMQWLDRTVPDIDLIATPPARTFIVEEIGASAVQAALAL</sequence>
<organism evidence="1 2">
    <name type="scientific">Sphingopyxis fribergensis</name>
    <dbReference type="NCBI Taxonomy" id="1515612"/>
    <lineage>
        <taxon>Bacteria</taxon>
        <taxon>Pseudomonadati</taxon>
        <taxon>Pseudomonadota</taxon>
        <taxon>Alphaproteobacteria</taxon>
        <taxon>Sphingomonadales</taxon>
        <taxon>Sphingomonadaceae</taxon>
        <taxon>Sphingopyxis</taxon>
    </lineage>
</organism>
<proteinExistence type="predicted"/>
<dbReference type="Proteomes" id="UP000030907">
    <property type="component" value="Chromosome"/>
</dbReference>
<evidence type="ECO:0000313" key="2">
    <source>
        <dbReference type="Proteomes" id="UP000030907"/>
    </source>
</evidence>
<gene>
    <name evidence="1" type="ORF">SKP52_00695</name>
</gene>
<dbReference type="SUPFAM" id="SSF143081">
    <property type="entry name" value="BB1717-like"/>
    <property type="match status" value="1"/>
</dbReference>
<dbReference type="KEGG" id="sphk:SKP52_00695"/>
<protein>
    <recommendedName>
        <fullName evidence="3">SOS response-associated peptidase</fullName>
    </recommendedName>
</protein>
<evidence type="ECO:0000313" key="1">
    <source>
        <dbReference type="EMBL" id="AJA07081.1"/>
    </source>
</evidence>
<dbReference type="AlphaFoldDB" id="A0A0A7PAH6"/>
<reference evidence="1 2" key="1">
    <citation type="journal article" date="2015" name="Int. J. Syst. Evol. Microbiol.">
        <title>Description of Sphingopyxis fribergensis sp. nov. - a soil bacterium with the ability to degrade styrene and phenylacetic acid.</title>
        <authorList>
            <person name="Oelschlagel M."/>
            <person name="Ruckert C."/>
            <person name="Kalinowski J."/>
            <person name="Schmidt G."/>
            <person name="Schlomann M."/>
            <person name="Tischler D."/>
        </authorList>
    </citation>
    <scope>NUCLEOTIDE SEQUENCE [LARGE SCALE GENOMIC DNA]</scope>
    <source>
        <strain evidence="1 2">Kp5.2</strain>
    </source>
</reference>
<keyword evidence="2" id="KW-1185">Reference proteome</keyword>
<dbReference type="GO" id="GO:0003697">
    <property type="term" value="F:single-stranded DNA binding"/>
    <property type="evidence" value="ECO:0007669"/>
    <property type="project" value="InterPro"/>
</dbReference>
<dbReference type="Gene3D" id="3.90.1680.10">
    <property type="entry name" value="SOS response associated peptidase-like"/>
    <property type="match status" value="1"/>
</dbReference>
<evidence type="ECO:0008006" key="3">
    <source>
        <dbReference type="Google" id="ProtNLM"/>
    </source>
</evidence>
<dbReference type="HOGENOM" id="CLU_092416_1_0_5"/>
<dbReference type="RefSeq" id="WP_039570580.1">
    <property type="nucleotide sequence ID" value="NZ_CP009122.1"/>
</dbReference>
<name>A0A0A7PAH6_9SPHN</name>
<accession>A0A0A7PAH6</accession>
<dbReference type="EMBL" id="CP009122">
    <property type="protein sequence ID" value="AJA07081.1"/>
    <property type="molecule type" value="Genomic_DNA"/>
</dbReference>